<sequence>MIFLSSGLSAQYFNGVNTFWKKQRHSFGFGIGAANFLGELGGRDQIGTDFIYDLEWSATRPALHINYRYQLGSRVYAKTQFAFGLVGGNDVLTEEIFRRNRNLHFRSTLYELSLQLEVDIIQFANSSRYNVSSANRKHASAIYLSLGVGGTKFNPKANFNGDWYALKPLGTEGQKQEDGPVDYSLYTVVLPLGAGFRYELNREWTIGAQLVHRVTFTDYMDDVSTNYFDNDLISQTQGELAAHFADPSLGYYVDESGRELPLNSTFTGAQRGDPTDNDAYFFFTINAYYKIQGSYKRGKGRVTKRRTRRAVF</sequence>
<proteinExistence type="predicted"/>
<organism evidence="2 3">
    <name type="scientific">Cryomorpha ignava</name>
    <dbReference type="NCBI Taxonomy" id="101383"/>
    <lineage>
        <taxon>Bacteria</taxon>
        <taxon>Pseudomonadati</taxon>
        <taxon>Bacteroidota</taxon>
        <taxon>Flavobacteriia</taxon>
        <taxon>Flavobacteriales</taxon>
        <taxon>Cryomorphaceae</taxon>
        <taxon>Cryomorpha</taxon>
    </lineage>
</organism>
<dbReference type="Proteomes" id="UP000486602">
    <property type="component" value="Unassembled WGS sequence"/>
</dbReference>
<protein>
    <recommendedName>
        <fullName evidence="1">DUF6089 domain-containing protein</fullName>
    </recommendedName>
</protein>
<evidence type="ECO:0000259" key="1">
    <source>
        <dbReference type="Pfam" id="PF19573"/>
    </source>
</evidence>
<comment type="caution">
    <text evidence="2">The sequence shown here is derived from an EMBL/GenBank/DDBJ whole genome shotgun (WGS) entry which is preliminary data.</text>
</comment>
<keyword evidence="3" id="KW-1185">Reference proteome</keyword>
<dbReference type="RefSeq" id="WP_163285416.1">
    <property type="nucleotide sequence ID" value="NZ_JAAGVY010000018.1"/>
</dbReference>
<dbReference type="InterPro" id="IPR045743">
    <property type="entry name" value="DUF6089"/>
</dbReference>
<accession>A0A7K3WT23</accession>
<dbReference type="EMBL" id="JAAGVY010000018">
    <property type="protein sequence ID" value="NEN24022.1"/>
    <property type="molecule type" value="Genomic_DNA"/>
</dbReference>
<dbReference type="Pfam" id="PF19573">
    <property type="entry name" value="DUF6089"/>
    <property type="match status" value="1"/>
</dbReference>
<evidence type="ECO:0000313" key="3">
    <source>
        <dbReference type="Proteomes" id="UP000486602"/>
    </source>
</evidence>
<reference evidence="2 3" key="1">
    <citation type="submission" date="2020-02" db="EMBL/GenBank/DDBJ databases">
        <title>Out from the shadows clarifying the taxonomy of the family Cryomorphaceae and related taxa by utilizing the GTDB taxonomic framework.</title>
        <authorList>
            <person name="Bowman J.P."/>
        </authorList>
    </citation>
    <scope>NUCLEOTIDE SEQUENCE [LARGE SCALE GENOMIC DNA]</scope>
    <source>
        <strain evidence="2 3">QSSC 1-22</strain>
    </source>
</reference>
<evidence type="ECO:0000313" key="2">
    <source>
        <dbReference type="EMBL" id="NEN24022.1"/>
    </source>
</evidence>
<name>A0A7K3WT23_9FLAO</name>
<dbReference type="AlphaFoldDB" id="A0A7K3WT23"/>
<feature type="domain" description="DUF6089" evidence="1">
    <location>
        <begin position="20"/>
        <end position="124"/>
    </location>
</feature>
<gene>
    <name evidence="2" type="ORF">G3O08_10975</name>
</gene>